<gene>
    <name evidence="3" type="ORF">M413DRAFT_447260</name>
</gene>
<accession>A0A0C2YE71</accession>
<reference evidence="4" key="2">
    <citation type="submission" date="2015-01" db="EMBL/GenBank/DDBJ databases">
        <title>Evolutionary Origins and Diversification of the Mycorrhizal Mutualists.</title>
        <authorList>
            <consortium name="DOE Joint Genome Institute"/>
            <consortium name="Mycorrhizal Genomics Consortium"/>
            <person name="Kohler A."/>
            <person name="Kuo A."/>
            <person name="Nagy L.G."/>
            <person name="Floudas D."/>
            <person name="Copeland A."/>
            <person name="Barry K.W."/>
            <person name="Cichocki N."/>
            <person name="Veneault-Fourrey C."/>
            <person name="LaButti K."/>
            <person name="Lindquist E.A."/>
            <person name="Lipzen A."/>
            <person name="Lundell T."/>
            <person name="Morin E."/>
            <person name="Murat C."/>
            <person name="Riley R."/>
            <person name="Ohm R."/>
            <person name="Sun H."/>
            <person name="Tunlid A."/>
            <person name="Henrissat B."/>
            <person name="Grigoriev I.V."/>
            <person name="Hibbett D.S."/>
            <person name="Martin F."/>
        </authorList>
    </citation>
    <scope>NUCLEOTIDE SEQUENCE [LARGE SCALE GENOMIC DNA]</scope>
    <source>
        <strain evidence="4">h7</strain>
    </source>
</reference>
<dbReference type="InterPro" id="IPR045340">
    <property type="entry name" value="DUF6533"/>
</dbReference>
<reference evidence="3 4" key="1">
    <citation type="submission" date="2014-04" db="EMBL/GenBank/DDBJ databases">
        <authorList>
            <consortium name="DOE Joint Genome Institute"/>
            <person name="Kuo A."/>
            <person name="Gay G."/>
            <person name="Dore J."/>
            <person name="Kohler A."/>
            <person name="Nagy L.G."/>
            <person name="Floudas D."/>
            <person name="Copeland A."/>
            <person name="Barry K.W."/>
            <person name="Cichocki N."/>
            <person name="Veneault-Fourrey C."/>
            <person name="LaButti K."/>
            <person name="Lindquist E.A."/>
            <person name="Lipzen A."/>
            <person name="Lundell T."/>
            <person name="Morin E."/>
            <person name="Murat C."/>
            <person name="Sun H."/>
            <person name="Tunlid A."/>
            <person name="Henrissat B."/>
            <person name="Grigoriev I.V."/>
            <person name="Hibbett D.S."/>
            <person name="Martin F."/>
            <person name="Nordberg H.P."/>
            <person name="Cantor M.N."/>
            <person name="Hua S.X."/>
        </authorList>
    </citation>
    <scope>NUCLEOTIDE SEQUENCE [LARGE SCALE GENOMIC DNA]</scope>
    <source>
        <strain evidence="4">h7</strain>
    </source>
</reference>
<protein>
    <recommendedName>
        <fullName evidence="2">DUF6533 domain-containing protein</fullName>
    </recommendedName>
</protein>
<feature type="transmembrane region" description="Helical" evidence="1">
    <location>
        <begin position="56"/>
        <end position="74"/>
    </location>
</feature>
<name>A0A0C2YE71_HEBCY</name>
<dbReference type="Proteomes" id="UP000053424">
    <property type="component" value="Unassembled WGS sequence"/>
</dbReference>
<feature type="transmembrane region" description="Helical" evidence="1">
    <location>
        <begin position="164"/>
        <end position="188"/>
    </location>
</feature>
<feature type="transmembrane region" description="Helical" evidence="1">
    <location>
        <begin position="209"/>
        <end position="229"/>
    </location>
</feature>
<keyword evidence="4" id="KW-1185">Reference proteome</keyword>
<keyword evidence="1" id="KW-0472">Membrane</keyword>
<feature type="transmembrane region" description="Helical" evidence="1">
    <location>
        <begin position="86"/>
        <end position="105"/>
    </location>
</feature>
<keyword evidence="1" id="KW-0812">Transmembrane</keyword>
<dbReference type="EMBL" id="KN831786">
    <property type="protein sequence ID" value="KIM39322.1"/>
    <property type="molecule type" value="Genomic_DNA"/>
</dbReference>
<dbReference type="HOGENOM" id="CLU_035509_11_3_1"/>
<dbReference type="AlphaFoldDB" id="A0A0C2YE71"/>
<feature type="transmembrane region" description="Helical" evidence="1">
    <location>
        <begin position="15"/>
        <end position="35"/>
    </location>
</feature>
<evidence type="ECO:0000313" key="4">
    <source>
        <dbReference type="Proteomes" id="UP000053424"/>
    </source>
</evidence>
<evidence type="ECO:0000259" key="2">
    <source>
        <dbReference type="Pfam" id="PF20151"/>
    </source>
</evidence>
<keyword evidence="1" id="KW-1133">Transmembrane helix</keyword>
<feature type="transmembrane region" description="Helical" evidence="1">
    <location>
        <begin position="117"/>
        <end position="144"/>
    </location>
</feature>
<sequence>MDADSLAVSIVQTRIVAYVNAGSIAILVFDSFLTFEQELRAIWSTSWNCTKIMYVLTRYSAFVEAGMIIYQITIPGDWYEECSLAFKINAWLFVFGLGAGEVIMTTRTWAVWNRNRFLTYVLPIFYIVIWAGGFAINGVFVQSLKFDPNPRTPYVGCYATQGDPIIFISWILLLFYDTVMLVLMAIPAARSYRTRGRSRLLNVVYRDGVMYYLYLFVVSLANIIVTLIFPPDLILVISFLSRMIHALLACRVVLHIDKYARPPLDDSY</sequence>
<evidence type="ECO:0000313" key="3">
    <source>
        <dbReference type="EMBL" id="KIM39322.1"/>
    </source>
</evidence>
<evidence type="ECO:0000256" key="1">
    <source>
        <dbReference type="SAM" id="Phobius"/>
    </source>
</evidence>
<feature type="domain" description="DUF6533" evidence="2">
    <location>
        <begin position="18"/>
        <end position="62"/>
    </location>
</feature>
<dbReference type="OrthoDB" id="3350812at2759"/>
<proteinExistence type="predicted"/>
<organism evidence="3 4">
    <name type="scientific">Hebeloma cylindrosporum</name>
    <dbReference type="NCBI Taxonomy" id="76867"/>
    <lineage>
        <taxon>Eukaryota</taxon>
        <taxon>Fungi</taxon>
        <taxon>Dikarya</taxon>
        <taxon>Basidiomycota</taxon>
        <taxon>Agaricomycotina</taxon>
        <taxon>Agaricomycetes</taxon>
        <taxon>Agaricomycetidae</taxon>
        <taxon>Agaricales</taxon>
        <taxon>Agaricineae</taxon>
        <taxon>Hymenogastraceae</taxon>
        <taxon>Hebeloma</taxon>
    </lineage>
</organism>
<dbReference type="Pfam" id="PF20151">
    <property type="entry name" value="DUF6533"/>
    <property type="match status" value="1"/>
</dbReference>